<evidence type="ECO:0000313" key="4">
    <source>
        <dbReference type="Proteomes" id="UP000094527"/>
    </source>
</evidence>
<feature type="compositionally biased region" description="Acidic residues" evidence="2">
    <location>
        <begin position="710"/>
        <end position="731"/>
    </location>
</feature>
<dbReference type="AlphaFoldDB" id="A0A1D2NLN0"/>
<feature type="compositionally biased region" description="Basic and acidic residues" evidence="2">
    <location>
        <begin position="696"/>
        <end position="709"/>
    </location>
</feature>
<feature type="compositionally biased region" description="Low complexity" evidence="2">
    <location>
        <begin position="831"/>
        <end position="848"/>
    </location>
</feature>
<reference evidence="3 4" key="1">
    <citation type="journal article" date="2016" name="Genome Biol. Evol.">
        <title>Gene Family Evolution Reflects Adaptation to Soil Environmental Stressors in the Genome of the Collembolan Orchesella cincta.</title>
        <authorList>
            <person name="Faddeeva-Vakhrusheva A."/>
            <person name="Derks M.F."/>
            <person name="Anvar S.Y."/>
            <person name="Agamennone V."/>
            <person name="Suring W."/>
            <person name="Smit S."/>
            <person name="van Straalen N.M."/>
            <person name="Roelofs D."/>
        </authorList>
    </citation>
    <scope>NUCLEOTIDE SEQUENCE [LARGE SCALE GENOMIC DNA]</scope>
    <source>
        <tissue evidence="3">Mixed pool</tissue>
    </source>
</reference>
<accession>A0A1D2NLN0</accession>
<protein>
    <submittedName>
        <fullName evidence="3">Uncharacterized protein</fullName>
    </submittedName>
</protein>
<organism evidence="3 4">
    <name type="scientific">Orchesella cincta</name>
    <name type="common">Springtail</name>
    <name type="synonym">Podura cincta</name>
    <dbReference type="NCBI Taxonomy" id="48709"/>
    <lineage>
        <taxon>Eukaryota</taxon>
        <taxon>Metazoa</taxon>
        <taxon>Ecdysozoa</taxon>
        <taxon>Arthropoda</taxon>
        <taxon>Hexapoda</taxon>
        <taxon>Collembola</taxon>
        <taxon>Entomobryomorpha</taxon>
        <taxon>Entomobryoidea</taxon>
        <taxon>Orchesellidae</taxon>
        <taxon>Orchesellinae</taxon>
        <taxon>Orchesella</taxon>
    </lineage>
</organism>
<feature type="compositionally biased region" description="Acidic residues" evidence="2">
    <location>
        <begin position="754"/>
        <end position="772"/>
    </location>
</feature>
<feature type="compositionally biased region" description="Low complexity" evidence="2">
    <location>
        <begin position="32"/>
        <end position="57"/>
    </location>
</feature>
<feature type="compositionally biased region" description="Low complexity" evidence="2">
    <location>
        <begin position="812"/>
        <end position="823"/>
    </location>
</feature>
<feature type="region of interest" description="Disordered" evidence="2">
    <location>
        <begin position="692"/>
        <end position="775"/>
    </location>
</feature>
<feature type="compositionally biased region" description="Basic and acidic residues" evidence="2">
    <location>
        <begin position="10"/>
        <end position="29"/>
    </location>
</feature>
<proteinExistence type="predicted"/>
<evidence type="ECO:0000256" key="2">
    <source>
        <dbReference type="SAM" id="MobiDB-lite"/>
    </source>
</evidence>
<name>A0A1D2NLN0_ORCCI</name>
<feature type="region of interest" description="Disordered" evidence="2">
    <location>
        <begin position="1"/>
        <end position="64"/>
    </location>
</feature>
<feature type="coiled-coil region" evidence="1">
    <location>
        <begin position="410"/>
        <end position="507"/>
    </location>
</feature>
<feature type="coiled-coil region" evidence="1">
    <location>
        <begin position="221"/>
        <end position="386"/>
    </location>
</feature>
<dbReference type="Proteomes" id="UP000094527">
    <property type="component" value="Unassembled WGS sequence"/>
</dbReference>
<feature type="compositionally biased region" description="Basic and acidic residues" evidence="2">
    <location>
        <begin position="732"/>
        <end position="751"/>
    </location>
</feature>
<keyword evidence="4" id="KW-1185">Reference proteome</keyword>
<dbReference type="OrthoDB" id="75801at2759"/>
<feature type="compositionally biased region" description="Polar residues" evidence="2">
    <location>
        <begin position="877"/>
        <end position="887"/>
    </location>
</feature>
<gene>
    <name evidence="3" type="ORF">Ocin01_00461</name>
</gene>
<evidence type="ECO:0000313" key="3">
    <source>
        <dbReference type="EMBL" id="ODN06174.1"/>
    </source>
</evidence>
<dbReference type="EMBL" id="LJIJ01000009">
    <property type="protein sequence ID" value="ODN06174.1"/>
    <property type="molecule type" value="Genomic_DNA"/>
</dbReference>
<sequence>MFGFLFKKSKGLDKESKGSLKQSTKDLLTRRNSAGASATSNSSCNSFTCNSSSPTVSTKKKHSVSSLVGTEGEVSLGFIQNSQKALAPNVSVSSDSIPLVYDSSAEKIASRGSEDRSCCSSSSNGDSGNETSVACSNNPQSPTLNLLEGSSSGEEICSSGIGTSEDALLKSLMSDSEIEFIDEAPDDSCCNNDASFEIVNGCKLVDERELKDTERKAMVQLDELRSKLISKETELSLLQADINMLAVDRDNKIMEIEGMSTQLKALRDENDMSIRRIQKLESELEDLRVKNNQLSDDLLKKAEQLRCLDGGSLKNMDVDTGDLQMRIKEYESKLRDLESEKNKILKERKTVEIEREEEIKALQEALDDMTAEKNRLQNKYDRDFAELQTANTSLMDDFEWKLRQIEATCKKKIQDKDKQIQEKIKETKDQMSVEIKRDKEKMEEEKRELQEQLRHTAHLKSHEAELTQLRGLTHEQEKSLRSASRQIEHLKLQEKIMQDELRTLRKLLDQEKAHLTVIQNSAQRRIDFHEENMRSKLERQKNDINLNWEDKLREECSKLKKELCRYHAEEKSLAVDTLKLQMDQELTSSKQMCEKQRQELQQEISKLKTEISKKETECQKEISKATTIADRESMELRRTVEKMSLAHIEELEEIKETHTEEMENLKERYETTVAKLDKLEKRLSRYEKLYGFVAEEEIHAETGKKQDRSSDEEEDDEEEEEEEEDEEDEDSKSEKDSGKVSGEDMNSKRSSDNLAEDEDEDYEEDDDDDDVESPAKNVVFVLNVKDVPPTSLTVAEFKGGDKKDLIEPPTPVSSSSFASTSSESESDPKPKFSSCSNISNSPISSYPSVPNPPARRKSRNNYYDGTFPRLGPYAKTRSATMSSCVVS</sequence>
<dbReference type="STRING" id="48709.A0A1D2NLN0"/>
<evidence type="ECO:0000256" key="1">
    <source>
        <dbReference type="SAM" id="Coils"/>
    </source>
</evidence>
<feature type="compositionally biased region" description="Low complexity" evidence="2">
    <location>
        <begin position="118"/>
        <end position="130"/>
    </location>
</feature>
<feature type="coiled-coil region" evidence="1">
    <location>
        <begin position="583"/>
        <end position="624"/>
    </location>
</feature>
<feature type="region of interest" description="Disordered" evidence="2">
    <location>
        <begin position="794"/>
        <end position="887"/>
    </location>
</feature>
<feature type="region of interest" description="Disordered" evidence="2">
    <location>
        <begin position="114"/>
        <end position="137"/>
    </location>
</feature>
<comment type="caution">
    <text evidence="3">The sequence shown here is derived from an EMBL/GenBank/DDBJ whole genome shotgun (WGS) entry which is preliminary data.</text>
</comment>
<dbReference type="OMA" id="ENDMSIR"/>
<keyword evidence="1" id="KW-0175">Coiled coil</keyword>